<evidence type="ECO:0000313" key="2">
    <source>
        <dbReference type="Proteomes" id="UP000092598"/>
    </source>
</evidence>
<dbReference type="InterPro" id="IPR023198">
    <property type="entry name" value="PGP-like_dom2"/>
</dbReference>
<dbReference type="SFLD" id="SFLDG01129">
    <property type="entry name" value="C1.5:_HAD__Beta-PGM__Phosphata"/>
    <property type="match status" value="1"/>
</dbReference>
<keyword evidence="2" id="KW-1185">Reference proteome</keyword>
<dbReference type="InterPro" id="IPR023214">
    <property type="entry name" value="HAD_sf"/>
</dbReference>
<accession>A0A1B1MG06</accession>
<dbReference type="Pfam" id="PF00702">
    <property type="entry name" value="Hydrolase"/>
    <property type="match status" value="1"/>
</dbReference>
<dbReference type="EMBL" id="CP016438">
    <property type="protein sequence ID" value="ANS67322.1"/>
    <property type="molecule type" value="Genomic_DNA"/>
</dbReference>
<organism evidence="1 2">
    <name type="scientific">Streptomyces lincolnensis</name>
    <dbReference type="NCBI Taxonomy" id="1915"/>
    <lineage>
        <taxon>Bacteria</taxon>
        <taxon>Bacillati</taxon>
        <taxon>Actinomycetota</taxon>
        <taxon>Actinomycetes</taxon>
        <taxon>Kitasatosporales</taxon>
        <taxon>Streptomycetaceae</taxon>
        <taxon>Streptomyces</taxon>
    </lineage>
</organism>
<dbReference type="KEGG" id="sls:SLINC_5098"/>
<sequence length="234" mass="23875">MTPTTPLQPTPQTTTFAPEALLFDMDGTLVDSTVVVERTWRRFAARHGLDAEAILATAHGRRTGETVAAYVPAGVDAAAETARLVAEEVEDVDGIVPVPGAPELLASLPEGCWAVVTSAGRELTHRRMAAAGLPLPPLLISADDVREGKPSPEGYLAAAAALAVDPAATVVFEDAEAGLRAAVAAGGAPVVVGAHGGTAAEGLPRVRDLRDVTVTGAGLGALHVTLRHTAPVRA</sequence>
<dbReference type="SUPFAM" id="SSF56784">
    <property type="entry name" value="HAD-like"/>
    <property type="match status" value="1"/>
</dbReference>
<dbReference type="GO" id="GO:0050308">
    <property type="term" value="F:sugar-phosphatase activity"/>
    <property type="evidence" value="ECO:0007669"/>
    <property type="project" value="TreeGrafter"/>
</dbReference>
<evidence type="ECO:0000313" key="1">
    <source>
        <dbReference type="EMBL" id="ANS67322.1"/>
    </source>
</evidence>
<gene>
    <name evidence="1" type="ORF">SLINC_5098</name>
</gene>
<proteinExistence type="predicted"/>
<dbReference type="InterPro" id="IPR051806">
    <property type="entry name" value="HAD-like_SPP"/>
</dbReference>
<dbReference type="STRING" id="1915.SLINC_5098"/>
<dbReference type="AlphaFoldDB" id="A0A1B1MG06"/>
<dbReference type="OrthoDB" id="9800058at2"/>
<dbReference type="PANTHER" id="PTHR43481:SF4">
    <property type="entry name" value="GLYCEROL-1-PHOSPHATE PHOSPHOHYDROLASE 1-RELATED"/>
    <property type="match status" value="1"/>
</dbReference>
<dbReference type="Gene3D" id="1.10.150.240">
    <property type="entry name" value="Putative phosphatase, domain 2"/>
    <property type="match status" value="1"/>
</dbReference>
<dbReference type="PANTHER" id="PTHR43481">
    <property type="entry name" value="FRUCTOSE-1-PHOSPHATE PHOSPHATASE"/>
    <property type="match status" value="1"/>
</dbReference>
<dbReference type="NCBIfam" id="TIGR01509">
    <property type="entry name" value="HAD-SF-IA-v3"/>
    <property type="match status" value="1"/>
</dbReference>
<name>A0A1B1MG06_STRLN</name>
<reference evidence="1 2" key="1">
    <citation type="submission" date="2016-07" db="EMBL/GenBank/DDBJ databases">
        <title>Enhancement of antibiotic productionsby engineered nitrateutilization in actinobacteria.</title>
        <authorList>
            <person name="Meng S.C."/>
        </authorList>
    </citation>
    <scope>NUCLEOTIDE SEQUENCE [LARGE SCALE GENOMIC DNA]</scope>
    <source>
        <strain evidence="1 2">NRRL 2936</strain>
    </source>
</reference>
<dbReference type="PATRIC" id="fig|1915.4.peg.5651"/>
<dbReference type="Proteomes" id="UP000092598">
    <property type="component" value="Chromosome"/>
</dbReference>
<dbReference type="SFLD" id="SFLDS00003">
    <property type="entry name" value="Haloacid_Dehalogenase"/>
    <property type="match status" value="1"/>
</dbReference>
<dbReference type="RefSeq" id="WP_067437994.1">
    <property type="nucleotide sequence ID" value="NZ_CP016438.1"/>
</dbReference>
<dbReference type="InterPro" id="IPR006439">
    <property type="entry name" value="HAD-SF_hydro_IA"/>
</dbReference>
<protein>
    <submittedName>
        <fullName evidence="1">Phosphohexomutase/phosphatase</fullName>
    </submittedName>
</protein>
<dbReference type="Gene3D" id="3.40.50.1000">
    <property type="entry name" value="HAD superfamily/HAD-like"/>
    <property type="match status" value="1"/>
</dbReference>
<dbReference type="InterPro" id="IPR036412">
    <property type="entry name" value="HAD-like_sf"/>
</dbReference>